<evidence type="ECO:0000313" key="1">
    <source>
        <dbReference type="EMBL" id="CEK50851.1"/>
    </source>
</evidence>
<protein>
    <submittedName>
        <fullName evidence="1">Uncharacterized protein</fullName>
    </submittedName>
</protein>
<proteinExistence type="predicted"/>
<reference evidence="1" key="1">
    <citation type="submission" date="2014-12" db="EMBL/GenBank/DDBJ databases">
        <title>Insight into the proteome of Arion vulgaris.</title>
        <authorList>
            <person name="Aradska J."/>
            <person name="Bulat T."/>
            <person name="Smidak R."/>
            <person name="Sarate P."/>
            <person name="Gangsoo J."/>
            <person name="Sialana F."/>
            <person name="Bilban M."/>
            <person name="Lubec G."/>
        </authorList>
    </citation>
    <scope>NUCLEOTIDE SEQUENCE</scope>
    <source>
        <tissue evidence="1">Skin</tissue>
    </source>
</reference>
<name>A0A0B6Y4T7_9EUPU</name>
<dbReference type="EMBL" id="HACG01003986">
    <property type="protein sequence ID" value="CEK50851.1"/>
    <property type="molecule type" value="Transcribed_RNA"/>
</dbReference>
<sequence length="52" mass="5908">MLVYCPFLIQNPNCISVFPLYPAFQDGFQQSVVSLKGKKRGETMAKWLGRLS</sequence>
<dbReference type="AlphaFoldDB" id="A0A0B6Y4T7"/>
<gene>
    <name evidence="1" type="primary">ORF11831</name>
</gene>
<organism evidence="1">
    <name type="scientific">Arion vulgaris</name>
    <dbReference type="NCBI Taxonomy" id="1028688"/>
    <lineage>
        <taxon>Eukaryota</taxon>
        <taxon>Metazoa</taxon>
        <taxon>Spiralia</taxon>
        <taxon>Lophotrochozoa</taxon>
        <taxon>Mollusca</taxon>
        <taxon>Gastropoda</taxon>
        <taxon>Heterobranchia</taxon>
        <taxon>Euthyneura</taxon>
        <taxon>Panpulmonata</taxon>
        <taxon>Eupulmonata</taxon>
        <taxon>Stylommatophora</taxon>
        <taxon>Helicina</taxon>
        <taxon>Arionoidea</taxon>
        <taxon>Arionidae</taxon>
        <taxon>Arion</taxon>
    </lineage>
</organism>
<accession>A0A0B6Y4T7</accession>
<feature type="non-terminal residue" evidence="1">
    <location>
        <position position="52"/>
    </location>
</feature>